<evidence type="ECO:0000256" key="1">
    <source>
        <dbReference type="ARBA" id="ARBA00022692"/>
    </source>
</evidence>
<dbReference type="Pfam" id="PF07690">
    <property type="entry name" value="MFS_1"/>
    <property type="match status" value="1"/>
</dbReference>
<feature type="transmembrane region" description="Helical" evidence="4">
    <location>
        <begin position="84"/>
        <end position="108"/>
    </location>
</feature>
<feature type="transmembrane region" description="Helical" evidence="4">
    <location>
        <begin position="177"/>
        <end position="201"/>
    </location>
</feature>
<dbReference type="InterPro" id="IPR036259">
    <property type="entry name" value="MFS_trans_sf"/>
</dbReference>
<keyword evidence="6" id="KW-1185">Reference proteome</keyword>
<accession>A0A7I8W563</accession>
<evidence type="ECO:0000256" key="2">
    <source>
        <dbReference type="ARBA" id="ARBA00022989"/>
    </source>
</evidence>
<sequence>MSDYHPHIRIPVRKPLAVIPRRVPHLPVRFSARQTPVYSNGTTMSLKRPPSRPKVEEEKVEVKILSKEATENRKKEKRRKKVRMIKTITMILAWICMGLFSEICAPALPYLRARVKANYEEISRVLVARGLGFLIGALTGGIVCEAFAKYTDLVLAIALGVAGIGTAMAPLCTNLPMLGAMFSLDGCGKGVLASGGNGFIIRLWKDRAATPTYSLHFAFGVGALIAPQLVRPFILDRENHDMSNQTVTSNDVSVTFEDGWSASLEYPFAIASCLTFIVALMFLTFFRKSRKDSAWRADDYDLHRNQFTFDKNWYKPKSWTEGDFPLACIMLTFLFTFCPLPIGAERVIGKFLFAYAREVTSFEIGEGTLLETCFWASFTAGRGISLVFSRCIHSSSILTWCLGSCIICCAILVAYASRFKTILWIFSCLFAMTLSPIFPAWLNWANSKMKINVLTTSLTFVASAGGSMVLPWIAGYIYAYKSKKGLMSLLLYCSIIAAFVAAVGMLSAQYRLARLRKARKARLQKAEVTDNIRIDNAEENASDIWNDIERDISRSLDETNRQLNMLPTEEKNTS</sequence>
<feature type="transmembrane region" description="Helical" evidence="4">
    <location>
        <begin position="422"/>
        <end position="442"/>
    </location>
</feature>
<dbReference type="EMBL" id="CAJFCJ010000019">
    <property type="protein sequence ID" value="CAD5123237.1"/>
    <property type="molecule type" value="Genomic_DNA"/>
</dbReference>
<dbReference type="AlphaFoldDB" id="A0A7I8W563"/>
<evidence type="ECO:0000313" key="5">
    <source>
        <dbReference type="EMBL" id="CAD5123237.1"/>
    </source>
</evidence>
<comment type="caution">
    <text evidence="5">The sequence shown here is derived from an EMBL/GenBank/DDBJ whole genome shotgun (WGS) entry which is preliminary data.</text>
</comment>
<organism evidence="5 6">
    <name type="scientific">Dimorphilus gyrociliatus</name>
    <dbReference type="NCBI Taxonomy" id="2664684"/>
    <lineage>
        <taxon>Eukaryota</taxon>
        <taxon>Metazoa</taxon>
        <taxon>Spiralia</taxon>
        <taxon>Lophotrochozoa</taxon>
        <taxon>Annelida</taxon>
        <taxon>Polychaeta</taxon>
        <taxon>Polychaeta incertae sedis</taxon>
        <taxon>Dinophilidae</taxon>
        <taxon>Dimorphilus</taxon>
    </lineage>
</organism>
<dbReference type="Proteomes" id="UP000549394">
    <property type="component" value="Unassembled WGS sequence"/>
</dbReference>
<feature type="transmembrane region" description="Helical" evidence="4">
    <location>
        <begin position="489"/>
        <end position="512"/>
    </location>
</feature>
<evidence type="ECO:0000256" key="4">
    <source>
        <dbReference type="SAM" id="Phobius"/>
    </source>
</evidence>
<evidence type="ECO:0000256" key="3">
    <source>
        <dbReference type="ARBA" id="ARBA00023136"/>
    </source>
</evidence>
<evidence type="ECO:0000313" key="6">
    <source>
        <dbReference type="Proteomes" id="UP000549394"/>
    </source>
</evidence>
<dbReference type="SUPFAM" id="SSF103473">
    <property type="entry name" value="MFS general substrate transporter"/>
    <property type="match status" value="1"/>
</dbReference>
<feature type="transmembrane region" description="Helical" evidence="4">
    <location>
        <begin position="454"/>
        <end position="477"/>
    </location>
</feature>
<feature type="transmembrane region" description="Helical" evidence="4">
    <location>
        <begin position="397"/>
        <end position="416"/>
    </location>
</feature>
<keyword evidence="1 4" id="KW-0812">Transmembrane</keyword>
<feature type="transmembrane region" description="Helical" evidence="4">
    <location>
        <begin position="128"/>
        <end position="148"/>
    </location>
</feature>
<dbReference type="GO" id="GO:0022857">
    <property type="term" value="F:transmembrane transporter activity"/>
    <property type="evidence" value="ECO:0007669"/>
    <property type="project" value="InterPro"/>
</dbReference>
<feature type="transmembrane region" description="Helical" evidence="4">
    <location>
        <begin position="213"/>
        <end position="234"/>
    </location>
</feature>
<reference evidence="5 6" key="1">
    <citation type="submission" date="2020-08" db="EMBL/GenBank/DDBJ databases">
        <authorList>
            <person name="Hejnol A."/>
        </authorList>
    </citation>
    <scope>NUCLEOTIDE SEQUENCE [LARGE SCALE GENOMIC DNA]</scope>
</reference>
<dbReference type="PANTHER" id="PTHR23121">
    <property type="entry name" value="SODIUM-DEPENDENT GLUCOSE TRANSPORTER 1"/>
    <property type="match status" value="1"/>
</dbReference>
<name>A0A7I8W563_9ANNE</name>
<proteinExistence type="predicted"/>
<keyword evidence="3 4" id="KW-0472">Membrane</keyword>
<dbReference type="PANTHER" id="PTHR23121:SF9">
    <property type="entry name" value="SODIUM-DEPENDENT GLUCOSE TRANSPORTER 1"/>
    <property type="match status" value="1"/>
</dbReference>
<dbReference type="OrthoDB" id="546893at2759"/>
<dbReference type="InterPro" id="IPR011701">
    <property type="entry name" value="MFS"/>
</dbReference>
<protein>
    <submittedName>
        <fullName evidence="5">DgyrCDS11595</fullName>
    </submittedName>
</protein>
<gene>
    <name evidence="5" type="ORF">DGYR_LOCUS10937</name>
</gene>
<keyword evidence="2 4" id="KW-1133">Transmembrane helix</keyword>
<dbReference type="Gene3D" id="1.20.1250.20">
    <property type="entry name" value="MFS general substrate transporter like domains"/>
    <property type="match status" value="1"/>
</dbReference>
<feature type="transmembrane region" description="Helical" evidence="4">
    <location>
        <begin position="153"/>
        <end position="171"/>
    </location>
</feature>
<feature type="transmembrane region" description="Helical" evidence="4">
    <location>
        <begin position="266"/>
        <end position="286"/>
    </location>
</feature>